<proteinExistence type="predicted"/>
<dbReference type="InterPro" id="IPR050471">
    <property type="entry name" value="AB_hydrolase"/>
</dbReference>
<dbReference type="RefSeq" id="WP_188710792.1">
    <property type="nucleotide sequence ID" value="NZ_BMHO01000001.1"/>
</dbReference>
<dbReference type="InterPro" id="IPR000073">
    <property type="entry name" value="AB_hydrolase_1"/>
</dbReference>
<comment type="caution">
    <text evidence="3">The sequence shown here is derived from an EMBL/GenBank/DDBJ whole genome shotgun (WGS) entry which is preliminary data.</text>
</comment>
<organism evidence="3 4">
    <name type="scientific">Microbacterium faecale</name>
    <dbReference type="NCBI Taxonomy" id="1804630"/>
    <lineage>
        <taxon>Bacteria</taxon>
        <taxon>Bacillati</taxon>
        <taxon>Actinomycetota</taxon>
        <taxon>Actinomycetes</taxon>
        <taxon>Micrococcales</taxon>
        <taxon>Microbacteriaceae</taxon>
        <taxon>Microbacterium</taxon>
    </lineage>
</organism>
<keyword evidence="4" id="KW-1185">Reference proteome</keyword>
<reference evidence="3" key="1">
    <citation type="journal article" date="2014" name="Int. J. Syst. Evol. Microbiol.">
        <title>Complete genome sequence of Corynebacterium casei LMG S-19264T (=DSM 44701T), isolated from a smear-ripened cheese.</title>
        <authorList>
            <consortium name="US DOE Joint Genome Institute (JGI-PGF)"/>
            <person name="Walter F."/>
            <person name="Albersmeier A."/>
            <person name="Kalinowski J."/>
            <person name="Ruckert C."/>
        </authorList>
    </citation>
    <scope>NUCLEOTIDE SEQUENCE</scope>
    <source>
        <strain evidence="3">CGMCC 1.15152</strain>
    </source>
</reference>
<reference evidence="3" key="2">
    <citation type="submission" date="2020-09" db="EMBL/GenBank/DDBJ databases">
        <authorList>
            <person name="Sun Q."/>
            <person name="Zhou Y."/>
        </authorList>
    </citation>
    <scope>NUCLEOTIDE SEQUENCE</scope>
    <source>
        <strain evidence="3">CGMCC 1.15152</strain>
    </source>
</reference>
<dbReference type="Gene3D" id="3.40.50.1820">
    <property type="entry name" value="alpha/beta hydrolase"/>
    <property type="match status" value="1"/>
</dbReference>
<keyword evidence="3" id="KW-0378">Hydrolase</keyword>
<feature type="domain" description="AB hydrolase-1" evidence="2">
    <location>
        <begin position="31"/>
        <end position="259"/>
    </location>
</feature>
<dbReference type="AlphaFoldDB" id="A0A916Y3V5"/>
<dbReference type="Pfam" id="PF00561">
    <property type="entry name" value="Abhydrolase_1"/>
    <property type="match status" value="1"/>
</dbReference>
<dbReference type="InterPro" id="IPR000639">
    <property type="entry name" value="Epox_hydrolase-like"/>
</dbReference>
<dbReference type="PRINTS" id="PR00412">
    <property type="entry name" value="EPOXHYDRLASE"/>
</dbReference>
<evidence type="ECO:0000259" key="2">
    <source>
        <dbReference type="Pfam" id="PF00561"/>
    </source>
</evidence>
<evidence type="ECO:0000313" key="3">
    <source>
        <dbReference type="EMBL" id="GGD28501.1"/>
    </source>
</evidence>
<name>A0A916Y3V5_9MICO</name>
<accession>A0A916Y3V5</accession>
<gene>
    <name evidence="3" type="ORF">GCM10010915_05670</name>
</gene>
<dbReference type="GO" id="GO:0004601">
    <property type="term" value="F:peroxidase activity"/>
    <property type="evidence" value="ECO:0007669"/>
    <property type="project" value="UniProtKB-KW"/>
</dbReference>
<evidence type="ECO:0000256" key="1">
    <source>
        <dbReference type="ARBA" id="ARBA00022559"/>
    </source>
</evidence>
<keyword evidence="1" id="KW-0575">Peroxidase</keyword>
<evidence type="ECO:0000313" key="4">
    <source>
        <dbReference type="Proteomes" id="UP000633205"/>
    </source>
</evidence>
<dbReference type="EMBL" id="BMHO01000001">
    <property type="protein sequence ID" value="GGD28501.1"/>
    <property type="molecule type" value="Genomic_DNA"/>
</dbReference>
<dbReference type="SUPFAM" id="SSF53474">
    <property type="entry name" value="alpha/beta-Hydrolases"/>
    <property type="match status" value="1"/>
</dbReference>
<keyword evidence="1" id="KW-0560">Oxidoreductase</keyword>
<dbReference type="GO" id="GO:0016787">
    <property type="term" value="F:hydrolase activity"/>
    <property type="evidence" value="ECO:0007669"/>
    <property type="project" value="UniProtKB-KW"/>
</dbReference>
<dbReference type="InterPro" id="IPR029058">
    <property type="entry name" value="AB_hydrolase_fold"/>
</dbReference>
<protein>
    <submittedName>
        <fullName evidence="3">Alpha/beta hydrolase</fullName>
    </submittedName>
</protein>
<dbReference type="PANTHER" id="PTHR43433:SF5">
    <property type="entry name" value="AB HYDROLASE-1 DOMAIN-CONTAINING PROTEIN"/>
    <property type="match status" value="1"/>
</dbReference>
<sequence length="299" mass="33148">MPIQKIADAELWFDEYGDDDARETVISSAMGFAGVGYPEGLAEAPSRYKVYTVQARGFGRSTRPTRPPSEGWLAQWADDVVAFADARGIDRFIYTGASHGAGIGWYIAMRRPERLKAFVSVVGAPHDRYGVTDSSEGRRAVIEARMNGDVDTVRGQLEVLGGWLHPDETERRARRDAFLDGAVAATMERDDDESRINQGMPFPEAKTNEALAEILKQVRVPTLMLAGMRDGIVSPEASLRAVMSVRDAKAVFFESEGHFMTQEVPERLIREVALFVDEINGRAEPTARHDTDRTKVDTI</sequence>
<dbReference type="PANTHER" id="PTHR43433">
    <property type="entry name" value="HYDROLASE, ALPHA/BETA FOLD FAMILY PROTEIN"/>
    <property type="match status" value="1"/>
</dbReference>
<dbReference type="Proteomes" id="UP000633205">
    <property type="component" value="Unassembled WGS sequence"/>
</dbReference>